<dbReference type="eggNOG" id="COG1609">
    <property type="taxonomic scope" value="Bacteria"/>
</dbReference>
<evidence type="ECO:0000256" key="1">
    <source>
        <dbReference type="ARBA" id="ARBA00023015"/>
    </source>
</evidence>
<dbReference type="AlphaFoldDB" id="A0A0R2BXI7"/>
<protein>
    <submittedName>
        <fullName evidence="5">Transcriptional regulator</fullName>
    </submittedName>
</protein>
<dbReference type="PANTHER" id="PTHR30146">
    <property type="entry name" value="LACI-RELATED TRANSCRIPTIONAL REPRESSOR"/>
    <property type="match status" value="1"/>
</dbReference>
<dbReference type="PANTHER" id="PTHR30146:SF150">
    <property type="entry name" value="ARABINOSE METABOLISM TRANSCRIPTIONAL REPRESSOR"/>
    <property type="match status" value="1"/>
</dbReference>
<accession>A0A0R2BXI7</accession>
<dbReference type="InterPro" id="IPR033532">
    <property type="entry name" value="AraR_ligand_bind_dom"/>
</dbReference>
<dbReference type="Pfam" id="PF13377">
    <property type="entry name" value="Peripla_BP_3"/>
    <property type="match status" value="1"/>
</dbReference>
<dbReference type="SUPFAM" id="SSF46785">
    <property type="entry name" value="Winged helix' DNA-binding domain"/>
    <property type="match status" value="1"/>
</dbReference>
<dbReference type="InterPro" id="IPR046335">
    <property type="entry name" value="LacI/GalR-like_sensor"/>
</dbReference>
<dbReference type="GO" id="GO:0003700">
    <property type="term" value="F:DNA-binding transcription factor activity"/>
    <property type="evidence" value="ECO:0007669"/>
    <property type="project" value="InterPro"/>
</dbReference>
<gene>
    <name evidence="5" type="ORF">FD21_GL000157</name>
</gene>
<evidence type="ECO:0000256" key="3">
    <source>
        <dbReference type="ARBA" id="ARBA00023163"/>
    </source>
</evidence>
<dbReference type="Pfam" id="PF00392">
    <property type="entry name" value="GntR"/>
    <property type="match status" value="1"/>
</dbReference>
<dbReference type="SUPFAM" id="SSF53822">
    <property type="entry name" value="Periplasmic binding protein-like I"/>
    <property type="match status" value="1"/>
</dbReference>
<keyword evidence="1" id="KW-0805">Transcription regulation</keyword>
<proteinExistence type="predicted"/>
<reference evidence="5 6" key="1">
    <citation type="journal article" date="2015" name="Genome Announc.">
        <title>Expanding the biotechnology potential of lactobacilli through comparative genomics of 213 strains and associated genera.</title>
        <authorList>
            <person name="Sun Z."/>
            <person name="Harris H.M."/>
            <person name="McCann A."/>
            <person name="Guo C."/>
            <person name="Argimon S."/>
            <person name="Zhang W."/>
            <person name="Yang X."/>
            <person name="Jeffery I.B."/>
            <person name="Cooney J.C."/>
            <person name="Kagawa T.F."/>
            <person name="Liu W."/>
            <person name="Song Y."/>
            <person name="Salvetti E."/>
            <person name="Wrobel A."/>
            <person name="Rasinkangas P."/>
            <person name="Parkhill J."/>
            <person name="Rea M.C."/>
            <person name="O'Sullivan O."/>
            <person name="Ritari J."/>
            <person name="Douillard F.P."/>
            <person name="Paul Ross R."/>
            <person name="Yang R."/>
            <person name="Briner A.E."/>
            <person name="Felis G.E."/>
            <person name="de Vos W.M."/>
            <person name="Barrangou R."/>
            <person name="Klaenhammer T.R."/>
            <person name="Caufield P.W."/>
            <person name="Cui Y."/>
            <person name="Zhang H."/>
            <person name="O'Toole P.W."/>
        </authorList>
    </citation>
    <scope>NUCLEOTIDE SEQUENCE [LARGE SCALE GENOMIC DNA]</scope>
    <source>
        <strain evidence="5 6">DSM 20605</strain>
    </source>
</reference>
<dbReference type="Gene3D" id="3.40.50.2300">
    <property type="match status" value="2"/>
</dbReference>
<name>A0A0R2BXI7_9LACO</name>
<dbReference type="EMBL" id="AYYX01000104">
    <property type="protein sequence ID" value="KRM83976.1"/>
    <property type="molecule type" value="Genomic_DNA"/>
</dbReference>
<evidence type="ECO:0000313" key="5">
    <source>
        <dbReference type="EMBL" id="KRM83976.1"/>
    </source>
</evidence>
<dbReference type="InterPro" id="IPR028082">
    <property type="entry name" value="Peripla_BP_I"/>
</dbReference>
<dbReference type="GO" id="GO:0000976">
    <property type="term" value="F:transcription cis-regulatory region binding"/>
    <property type="evidence" value="ECO:0007669"/>
    <property type="project" value="TreeGrafter"/>
</dbReference>
<evidence type="ECO:0000256" key="2">
    <source>
        <dbReference type="ARBA" id="ARBA00023125"/>
    </source>
</evidence>
<evidence type="ECO:0000313" key="6">
    <source>
        <dbReference type="Proteomes" id="UP000051576"/>
    </source>
</evidence>
<feature type="domain" description="HTH gntR-type" evidence="4">
    <location>
        <begin position="1"/>
        <end position="38"/>
    </location>
</feature>
<dbReference type="InterPro" id="IPR036388">
    <property type="entry name" value="WH-like_DNA-bd_sf"/>
</dbReference>
<dbReference type="CDD" id="cd01541">
    <property type="entry name" value="PBP1_AraR"/>
    <property type="match status" value="1"/>
</dbReference>
<dbReference type="Gene3D" id="1.10.10.10">
    <property type="entry name" value="Winged helix-like DNA-binding domain superfamily/Winged helix DNA-binding domain"/>
    <property type="match status" value="1"/>
</dbReference>
<organism evidence="5 6">
    <name type="scientific">Liquorilactobacillus vini DSM 20605</name>
    <dbReference type="NCBI Taxonomy" id="1133569"/>
    <lineage>
        <taxon>Bacteria</taxon>
        <taxon>Bacillati</taxon>
        <taxon>Bacillota</taxon>
        <taxon>Bacilli</taxon>
        <taxon>Lactobacillales</taxon>
        <taxon>Lactobacillaceae</taxon>
        <taxon>Liquorilactobacillus</taxon>
    </lineage>
</organism>
<dbReference type="InterPro" id="IPR000524">
    <property type="entry name" value="Tscrpt_reg_HTH_GntR"/>
</dbReference>
<dbReference type="STRING" id="1133569.FD21_GL000157"/>
<keyword evidence="2" id="KW-0238">DNA-binding</keyword>
<sequence length="330" mass="37611">MTKEFNVSRDTVRRAVGQLENENVIYRIQGAGMFVEDWHKKRITNNREIIGVITTHIADYIFPKIISGIDHIVSNYGYSLVISNTHNNHKKEHESLINMLELHVSGLIIEPTQSALPNPNLELYQEIISDEIPAIFINAKYPGVKFPSLTTDDEQGEKILIQHLFDLGHERILGIFQVDDIQGVHRMNGFVKACQDHLDISYKSNIIMYKSDDDLKKLFEQVKGFLDLKHNRPSAIACYNDELAIKLINFLKKSGYSVPNDLAVAGFDNYEMAPYISPSLTTVTHEQENMGKKAGQMICDLINKKPVSSVMFEPELIVRDSTRKIKNHPF</sequence>
<keyword evidence="6" id="KW-1185">Reference proteome</keyword>
<dbReference type="Proteomes" id="UP000051576">
    <property type="component" value="Unassembled WGS sequence"/>
</dbReference>
<comment type="caution">
    <text evidence="5">The sequence shown here is derived from an EMBL/GenBank/DDBJ whole genome shotgun (WGS) entry which is preliminary data.</text>
</comment>
<evidence type="ECO:0000259" key="4">
    <source>
        <dbReference type="PROSITE" id="PS50949"/>
    </source>
</evidence>
<dbReference type="PATRIC" id="fig|1133569.4.peg.160"/>
<keyword evidence="3" id="KW-0804">Transcription</keyword>
<dbReference type="InterPro" id="IPR036390">
    <property type="entry name" value="WH_DNA-bd_sf"/>
</dbReference>
<dbReference type="PROSITE" id="PS50949">
    <property type="entry name" value="HTH_GNTR"/>
    <property type="match status" value="1"/>
</dbReference>